<keyword evidence="1" id="KW-0614">Plasmid</keyword>
<dbReference type="EMBL" id="HG518324">
    <property type="protein sequence ID" value="CDI11953.1"/>
    <property type="molecule type" value="Genomic_DNA"/>
</dbReference>
<gene>
    <name evidence="1" type="ORF">BN877_p0224</name>
</gene>
<accession>U4QED2</accession>
<name>U4QED2_9HYPH</name>
<evidence type="ECO:0000313" key="2">
    <source>
        <dbReference type="Proteomes" id="UP000016944"/>
    </source>
</evidence>
<dbReference type="KEGG" id="rir:BN877_p0224"/>
<proteinExistence type="predicted"/>
<evidence type="ECO:0000313" key="1">
    <source>
        <dbReference type="EMBL" id="CDI11953.1"/>
    </source>
</evidence>
<dbReference type="HOGENOM" id="CLU_2107051_0_0_5"/>
<dbReference type="PATRIC" id="fig|424182.3.peg.4966"/>
<reference evidence="1 2" key="1">
    <citation type="journal article" date="2013" name="Genome Announc.">
        <title>Complete Genome Sequence of the Sesbania Symbiont and Rice Growth-Promoting Endophyte Rhizobium sp. Strain IRBG74.</title>
        <authorList>
            <person name="Crook M.B."/>
            <person name="Mitra S."/>
            <person name="Ane J.M."/>
            <person name="Sadowsky M.J."/>
            <person name="Gyaneshwar P."/>
        </authorList>
    </citation>
    <scope>NUCLEOTIDE SEQUENCE [LARGE SCALE GENOMIC DNA]</scope>
    <source>
        <strain evidence="1 2">IRBG74</strain>
        <plasmid evidence="2">IRBL74_p</plasmid>
    </source>
</reference>
<dbReference type="RefSeq" id="WP_022557256.1">
    <property type="nucleotide sequence ID" value="NC_022536.1"/>
</dbReference>
<dbReference type="AlphaFoldDB" id="U4QED2"/>
<organism evidence="1 2">
    <name type="scientific">Agrobacterium pusense</name>
    <dbReference type="NCBI Taxonomy" id="648995"/>
    <lineage>
        <taxon>Bacteria</taxon>
        <taxon>Pseudomonadati</taxon>
        <taxon>Pseudomonadota</taxon>
        <taxon>Alphaproteobacteria</taxon>
        <taxon>Hyphomicrobiales</taxon>
        <taxon>Rhizobiaceae</taxon>
        <taxon>Rhizobium/Agrobacterium group</taxon>
        <taxon>Agrobacterium</taxon>
    </lineage>
</organism>
<sequence>MSLTLRFRSDILEPLGPELGGIVLNGVPGHYLGIDLTSRIGLPDLWWRSELRELNSDDALKEIVYQNLGAGFGIVRNTYNGVDLALQGNVERGVENAAPEFIRDLLRSVAIPVTV</sequence>
<geneLocation type="plasmid" evidence="1 2">
    <name>IRBL74_p</name>
</geneLocation>
<protein>
    <submittedName>
        <fullName evidence="1">Uncharacterized protein</fullName>
    </submittedName>
</protein>
<dbReference type="Proteomes" id="UP000016944">
    <property type="component" value="Plasmid IRBL74_p"/>
</dbReference>